<dbReference type="Proteomes" id="UP001187531">
    <property type="component" value="Unassembled WGS sequence"/>
</dbReference>
<dbReference type="GO" id="GO:0005524">
    <property type="term" value="F:ATP binding"/>
    <property type="evidence" value="ECO:0007669"/>
    <property type="project" value="InterPro"/>
</dbReference>
<feature type="domain" description="RdRp catalytic" evidence="1">
    <location>
        <begin position="844"/>
        <end position="1031"/>
    </location>
</feature>
<dbReference type="Pfam" id="PF00946">
    <property type="entry name" value="Mononeg_RNA_pol"/>
    <property type="match status" value="2"/>
</dbReference>
<gene>
    <name evidence="2" type="ORF">QYM36_000911</name>
</gene>
<comment type="caution">
    <text evidence="2">The sequence shown here is derived from an EMBL/GenBank/DDBJ whole genome shotgun (WGS) entry which is preliminary data.</text>
</comment>
<sequence>MDIVLKTFESILRTIILRNEPYDYCRSFHRRCLGDMREILGEVNLPIQHYTELYNILQLVADLESAELSGIYRHWMHPTVDEEAGMRKVKRISDSVKNLNYETVDKVLAAFNRSFILEYIAQHRKWPKVRAIAPLKGPLLNWVNRRSLLIDDSAPGYHWTDWKNIAFGKEFKFDYKLDLLELLDDKACCLPKDECHTIFYKKYTSGDKCTTQSSRRVLLEILKREGFDTKRIIDKICKREIPEGWKAVGLHPKEREMKMEPRLFAILPIESGERKFNNEVIDKPLDYINEAPVVGPGYDIVLERFWYEETQLNWDHCKECNCQDYKPDLSNPLGKVAYYWLDQNYLAVLKLFLQTVLAQNRRTIDEHGQFISLSNHFEIPVMSIKSPELYNILQLVDDLESAELSGIYRQWMHPTVDEEAGMRKVKRISDSVENLNYETVDKVLAAFNRSFILEYIAQHRRWPKVRAIAPLKGPLLNWVNRRSLLIDESAPGYHWTDWKNIAFGKEFKFDYKLDLLELLDDKACCLPKDECHTIFYKKYTSGDKCTTQSSRRVLLEILKREGFDTKRIIDKICKIEIPEGWKAVGLHPKEREMKMEPRLFAILPIEAGMRKVKRISDSVKNLNYETVDKVLAAFNRSFILEYIAQHRRWPKVIAIAPLKGPLLNWVNRRSLLIDESAPGYHWTDWKNIAFGKEFEFDYKLELLELLDDKACCLPNDECHTILFKKCTSGDKCTTQSSRRVLLEILKREGFDTKQIIDKICKREIPESWKAVGLHPKEREMKMESHLFATLPIEVRAYFVLTEANIAKYLFKYFPQQTMNLNADQLDRRLLQMSQPDAVQGKERKRFTANLDFKSWNIYWTKEAVSAIFLQIGCLFGMPYLVTFTHEFFEMAMLFLSSFANPPENWTGRKFEHRQQCNCHLWFGHHGGLEGLRQKGWTLITVVMLEVVKLDTGIDSLITGQGDNQVIIFFIRFPLGIMCSQHQLEEHFTNAIKNYIDHILKVADGMGQHLKVDETWVSFRVVEYGKDMLVDGVFIPSVLKKVSRAFEVTNEISPGLQSQITHIFSVLQAACAKGLSWLPLYLQALYASHRTEGMYLKFDQSDPTRLPLEHNPTSLRDILEYILFTPRSIGGLAALPFTEFILRGHPDPVTSALVHVSILEKYFPLLPKHMTLLINGNFFSDKVDFLMAFIVQDGWLDPNELNEVRRAEQTEMPKKDDIKESKKRIANKKDDNNGIHPDLVAVVIAKYSQVAKLIPMAAELVFRTRGHHYITELMDEYKQVNTNILKACLAGDVIDFFPPAYLFHKLEHFVSVKHAYEVIQTSKASTISEVPRVIEIRADSTPAGTAVVCSSCAVLRQRKNKYWYQELFDLCKSDIIKIEAMDLLIKQNPRK</sequence>
<dbReference type="EMBL" id="JAVRJZ010000003">
    <property type="protein sequence ID" value="KAK2724210.1"/>
    <property type="molecule type" value="Genomic_DNA"/>
</dbReference>
<keyword evidence="3" id="KW-1185">Reference proteome</keyword>
<dbReference type="PROSITE" id="PS50526">
    <property type="entry name" value="RDRP_SSRNA_NEG_NONSEG"/>
    <property type="match status" value="1"/>
</dbReference>
<evidence type="ECO:0000313" key="2">
    <source>
        <dbReference type="EMBL" id="KAK2724210.1"/>
    </source>
</evidence>
<name>A0AA88I519_ARTSF</name>
<proteinExistence type="predicted"/>
<evidence type="ECO:0000259" key="1">
    <source>
        <dbReference type="PROSITE" id="PS50526"/>
    </source>
</evidence>
<protein>
    <recommendedName>
        <fullName evidence="1">RdRp catalytic domain-containing protein</fullName>
    </recommendedName>
</protein>
<evidence type="ECO:0000313" key="3">
    <source>
        <dbReference type="Proteomes" id="UP001187531"/>
    </source>
</evidence>
<organism evidence="2 3">
    <name type="scientific">Artemia franciscana</name>
    <name type="common">Brine shrimp</name>
    <name type="synonym">Artemia sanfranciscana</name>
    <dbReference type="NCBI Taxonomy" id="6661"/>
    <lineage>
        <taxon>Eukaryota</taxon>
        <taxon>Metazoa</taxon>
        <taxon>Ecdysozoa</taxon>
        <taxon>Arthropoda</taxon>
        <taxon>Crustacea</taxon>
        <taxon>Branchiopoda</taxon>
        <taxon>Anostraca</taxon>
        <taxon>Artemiidae</taxon>
        <taxon>Artemia</taxon>
    </lineage>
</organism>
<dbReference type="GO" id="GO:0004482">
    <property type="term" value="F:mRNA 5'-cap (guanine-N7-)-methyltransferase activity"/>
    <property type="evidence" value="ECO:0007669"/>
    <property type="project" value="InterPro"/>
</dbReference>
<dbReference type="GO" id="GO:0003968">
    <property type="term" value="F:RNA-directed RNA polymerase activity"/>
    <property type="evidence" value="ECO:0007669"/>
    <property type="project" value="InterPro"/>
</dbReference>
<dbReference type="InterPro" id="IPR014023">
    <property type="entry name" value="Mononeg_RNA_pol_cat"/>
</dbReference>
<accession>A0AA88I519</accession>
<reference evidence="2" key="1">
    <citation type="submission" date="2023-07" db="EMBL/GenBank/DDBJ databases">
        <title>Chromosome-level genome assembly of Artemia franciscana.</title>
        <authorList>
            <person name="Jo E."/>
        </authorList>
    </citation>
    <scope>NUCLEOTIDE SEQUENCE</scope>
    <source>
        <tissue evidence="2">Whole body</tissue>
    </source>
</reference>